<sequence>MTAGEPAISQLRELPLARLARERGVYLSFNNGRDTEYCIRAHLEPTQLRDWQREVRAQTHSWRRMMAADLGPPPAACGGYCCTQFLVSADRIRARPHSFWRRLLADLLDEATPAVCKPSGHLLELVWGYLLGEPANFTCSRSGGGSQFPAWALRRGGRGGAR</sequence>
<dbReference type="KEGG" id="ehx:EMIHUDRAFT_366931"/>
<reference evidence="1" key="2">
    <citation type="submission" date="2024-10" db="UniProtKB">
        <authorList>
            <consortium name="EnsemblProtists"/>
        </authorList>
    </citation>
    <scope>IDENTIFICATION</scope>
</reference>
<dbReference type="EnsemblProtists" id="EOD26700">
    <property type="protein sequence ID" value="EOD26700"/>
    <property type="gene ID" value="EMIHUDRAFT_366931"/>
</dbReference>
<keyword evidence="2" id="KW-1185">Reference proteome</keyword>
<organism evidence="1 2">
    <name type="scientific">Emiliania huxleyi (strain CCMP1516)</name>
    <dbReference type="NCBI Taxonomy" id="280463"/>
    <lineage>
        <taxon>Eukaryota</taxon>
        <taxon>Haptista</taxon>
        <taxon>Haptophyta</taxon>
        <taxon>Prymnesiophyceae</taxon>
        <taxon>Isochrysidales</taxon>
        <taxon>Noelaerhabdaceae</taxon>
        <taxon>Emiliania</taxon>
    </lineage>
</organism>
<evidence type="ECO:0000313" key="1">
    <source>
        <dbReference type="EnsemblProtists" id="EOD26700"/>
    </source>
</evidence>
<dbReference type="Pfam" id="PF11913">
    <property type="entry name" value="DUF3431"/>
    <property type="match status" value="1"/>
</dbReference>
<dbReference type="Proteomes" id="UP000013827">
    <property type="component" value="Unassembled WGS sequence"/>
</dbReference>
<dbReference type="GeneID" id="17272245"/>
<evidence type="ECO:0000313" key="2">
    <source>
        <dbReference type="Proteomes" id="UP000013827"/>
    </source>
</evidence>
<dbReference type="AlphaFoldDB" id="A0A0D3JT65"/>
<dbReference type="PaxDb" id="2903-EOD26700"/>
<protein>
    <submittedName>
        <fullName evidence="1">Uncharacterized protein</fullName>
    </submittedName>
</protein>
<dbReference type="InterPro" id="IPR021838">
    <property type="entry name" value="DUF3431"/>
</dbReference>
<name>A0A0D3JT65_EMIH1</name>
<dbReference type="RefSeq" id="XP_005779129.1">
    <property type="nucleotide sequence ID" value="XM_005779072.1"/>
</dbReference>
<proteinExistence type="predicted"/>
<dbReference type="HOGENOM" id="CLU_1638507_0_0_1"/>
<reference evidence="2" key="1">
    <citation type="journal article" date="2013" name="Nature">
        <title>Pan genome of the phytoplankton Emiliania underpins its global distribution.</title>
        <authorList>
            <person name="Read B.A."/>
            <person name="Kegel J."/>
            <person name="Klute M.J."/>
            <person name="Kuo A."/>
            <person name="Lefebvre S.C."/>
            <person name="Maumus F."/>
            <person name="Mayer C."/>
            <person name="Miller J."/>
            <person name="Monier A."/>
            <person name="Salamov A."/>
            <person name="Young J."/>
            <person name="Aguilar M."/>
            <person name="Claverie J.M."/>
            <person name="Frickenhaus S."/>
            <person name="Gonzalez K."/>
            <person name="Herman E.K."/>
            <person name="Lin Y.C."/>
            <person name="Napier J."/>
            <person name="Ogata H."/>
            <person name="Sarno A.F."/>
            <person name="Shmutz J."/>
            <person name="Schroeder D."/>
            <person name="de Vargas C."/>
            <person name="Verret F."/>
            <person name="von Dassow P."/>
            <person name="Valentin K."/>
            <person name="Van de Peer Y."/>
            <person name="Wheeler G."/>
            <person name="Dacks J.B."/>
            <person name="Delwiche C.F."/>
            <person name="Dyhrman S.T."/>
            <person name="Glockner G."/>
            <person name="John U."/>
            <person name="Richards T."/>
            <person name="Worden A.Z."/>
            <person name="Zhang X."/>
            <person name="Grigoriev I.V."/>
            <person name="Allen A.E."/>
            <person name="Bidle K."/>
            <person name="Borodovsky M."/>
            <person name="Bowler C."/>
            <person name="Brownlee C."/>
            <person name="Cock J.M."/>
            <person name="Elias M."/>
            <person name="Gladyshev V.N."/>
            <person name="Groth M."/>
            <person name="Guda C."/>
            <person name="Hadaegh A."/>
            <person name="Iglesias-Rodriguez M.D."/>
            <person name="Jenkins J."/>
            <person name="Jones B.M."/>
            <person name="Lawson T."/>
            <person name="Leese F."/>
            <person name="Lindquist E."/>
            <person name="Lobanov A."/>
            <person name="Lomsadze A."/>
            <person name="Malik S.B."/>
            <person name="Marsh M.E."/>
            <person name="Mackinder L."/>
            <person name="Mock T."/>
            <person name="Mueller-Roeber B."/>
            <person name="Pagarete A."/>
            <person name="Parker M."/>
            <person name="Probert I."/>
            <person name="Quesneville H."/>
            <person name="Raines C."/>
            <person name="Rensing S.A."/>
            <person name="Riano-Pachon D.M."/>
            <person name="Richier S."/>
            <person name="Rokitta S."/>
            <person name="Shiraiwa Y."/>
            <person name="Soanes D.M."/>
            <person name="van der Giezen M."/>
            <person name="Wahlund T.M."/>
            <person name="Williams B."/>
            <person name="Wilson W."/>
            <person name="Wolfe G."/>
            <person name="Wurch L.L."/>
        </authorList>
    </citation>
    <scope>NUCLEOTIDE SEQUENCE</scope>
</reference>
<accession>A0A0D3JT65</accession>